<reference evidence="6 7" key="1">
    <citation type="journal article" date="2020" name="Insects">
        <title>Bacteria Belonging to Pseudomonas typographi sp. nov. from the Bark Beetle Ips typographus Have Genomic Potential to Aid in the Host Ecology.</title>
        <authorList>
            <person name="Peral-Aranega E."/>
            <person name="Saati-Santamaria Z."/>
            <person name="Kolarik M."/>
            <person name="Rivas R."/>
            <person name="Garcia-Fraile P."/>
        </authorList>
    </citation>
    <scope>NUCLEOTIDE SEQUENCE [LARGE SCALE GENOMIC DNA]</scope>
    <source>
        <strain evidence="6 7">CA3A</strain>
    </source>
</reference>
<dbReference type="EMBL" id="JAAOCA010000009">
    <property type="protein sequence ID" value="MBD1598856.1"/>
    <property type="molecule type" value="Genomic_DNA"/>
</dbReference>
<evidence type="ECO:0000313" key="7">
    <source>
        <dbReference type="Proteomes" id="UP000805841"/>
    </source>
</evidence>
<dbReference type="PANTHER" id="PTHR30427">
    <property type="entry name" value="TRANSCRIPTIONAL ACTIVATOR PROTEIN LYSR"/>
    <property type="match status" value="1"/>
</dbReference>
<feature type="domain" description="HTH lysR-type" evidence="5">
    <location>
        <begin position="4"/>
        <end position="61"/>
    </location>
</feature>
<keyword evidence="4" id="KW-0804">Transcription</keyword>
<evidence type="ECO:0000256" key="4">
    <source>
        <dbReference type="ARBA" id="ARBA00023163"/>
    </source>
</evidence>
<name>A0ABR7Z049_9PSED</name>
<keyword evidence="2" id="KW-0805">Transcription regulation</keyword>
<evidence type="ECO:0000256" key="3">
    <source>
        <dbReference type="ARBA" id="ARBA00023125"/>
    </source>
</evidence>
<dbReference type="PROSITE" id="PS50931">
    <property type="entry name" value="HTH_LYSR"/>
    <property type="match status" value="1"/>
</dbReference>
<evidence type="ECO:0000256" key="2">
    <source>
        <dbReference type="ARBA" id="ARBA00023015"/>
    </source>
</evidence>
<dbReference type="SUPFAM" id="SSF46785">
    <property type="entry name" value="Winged helix' DNA-binding domain"/>
    <property type="match status" value="1"/>
</dbReference>
<dbReference type="Proteomes" id="UP000805841">
    <property type="component" value="Unassembled WGS sequence"/>
</dbReference>
<evidence type="ECO:0000256" key="1">
    <source>
        <dbReference type="ARBA" id="ARBA00009437"/>
    </source>
</evidence>
<dbReference type="SUPFAM" id="SSF53850">
    <property type="entry name" value="Periplasmic binding protein-like II"/>
    <property type="match status" value="1"/>
</dbReference>
<dbReference type="Pfam" id="PF00126">
    <property type="entry name" value="HTH_1"/>
    <property type="match status" value="1"/>
</dbReference>
<keyword evidence="3" id="KW-0238">DNA-binding</keyword>
<dbReference type="InterPro" id="IPR036388">
    <property type="entry name" value="WH-like_DNA-bd_sf"/>
</dbReference>
<evidence type="ECO:0000259" key="5">
    <source>
        <dbReference type="PROSITE" id="PS50931"/>
    </source>
</evidence>
<accession>A0ABR7Z049</accession>
<sequence length="309" mass="33975">MQTLNLRQIEVFRAVMITGSINGAAQLLLVSQPAVSRMLSHTESRIGFQLFERIKGRLYPSPEARRLFHDVEAVYRNIQRVNTTLLDLQQQRRGILRLVSSPSLGHQLVPDALAAFRQGHEGLRISLECLRHTLLRDRLLDHQADLGISLFPVDHPNLRAVPLSDIRVLLVCPAGHPLLGLEPAALAAALVGYPVVGYPPGTPFYGIMQPAFERAGLPYAPHLEVDSPHHACALVRNGVGVAMVDEISYRAADTTRMAVLPFMGEARLTVSLVHVRHEPLAQLALAFVKQLRRTLQDNGLALTGAAQPV</sequence>
<dbReference type="RefSeq" id="WP_190419606.1">
    <property type="nucleotide sequence ID" value="NZ_JAAOCA010000009.1"/>
</dbReference>
<comment type="similarity">
    <text evidence="1">Belongs to the LysR transcriptional regulatory family.</text>
</comment>
<keyword evidence="7" id="KW-1185">Reference proteome</keyword>
<proteinExistence type="inferred from homology"/>
<dbReference type="Gene3D" id="3.40.190.290">
    <property type="match status" value="1"/>
</dbReference>
<gene>
    <name evidence="6" type="ORF">HAQ05_09075</name>
</gene>
<evidence type="ECO:0000313" key="6">
    <source>
        <dbReference type="EMBL" id="MBD1598856.1"/>
    </source>
</evidence>
<protein>
    <submittedName>
        <fullName evidence="6">LysR family transcriptional regulator</fullName>
    </submittedName>
</protein>
<dbReference type="InterPro" id="IPR036390">
    <property type="entry name" value="WH_DNA-bd_sf"/>
</dbReference>
<dbReference type="Gene3D" id="1.10.10.10">
    <property type="entry name" value="Winged helix-like DNA-binding domain superfamily/Winged helix DNA-binding domain"/>
    <property type="match status" value="1"/>
</dbReference>
<dbReference type="InterPro" id="IPR000847">
    <property type="entry name" value="LysR_HTH_N"/>
</dbReference>
<dbReference type="InterPro" id="IPR005119">
    <property type="entry name" value="LysR_subst-bd"/>
</dbReference>
<dbReference type="Pfam" id="PF03466">
    <property type="entry name" value="LysR_substrate"/>
    <property type="match status" value="1"/>
</dbReference>
<organism evidence="6 7">
    <name type="scientific">Pseudomonas typographi</name>
    <dbReference type="NCBI Taxonomy" id="2715964"/>
    <lineage>
        <taxon>Bacteria</taxon>
        <taxon>Pseudomonadati</taxon>
        <taxon>Pseudomonadota</taxon>
        <taxon>Gammaproteobacteria</taxon>
        <taxon>Pseudomonadales</taxon>
        <taxon>Pseudomonadaceae</taxon>
        <taxon>Pseudomonas</taxon>
    </lineage>
</organism>
<comment type="caution">
    <text evidence="6">The sequence shown here is derived from an EMBL/GenBank/DDBJ whole genome shotgun (WGS) entry which is preliminary data.</text>
</comment>
<dbReference type="PANTHER" id="PTHR30427:SF1">
    <property type="entry name" value="TRANSCRIPTIONAL ACTIVATOR PROTEIN LYSR"/>
    <property type="match status" value="1"/>
</dbReference>